<feature type="region of interest" description="Disordered" evidence="8">
    <location>
        <begin position="133"/>
        <end position="171"/>
    </location>
</feature>
<keyword evidence="2" id="KW-0479">Metal-binding</keyword>
<protein>
    <recommendedName>
        <fullName evidence="9">C2H2-type domain-containing protein</fullName>
    </recommendedName>
</protein>
<dbReference type="CDD" id="cd12148">
    <property type="entry name" value="fungal_TF_MHR"/>
    <property type="match status" value="1"/>
</dbReference>
<proteinExistence type="predicted"/>
<dbReference type="Gene3D" id="3.30.160.60">
    <property type="entry name" value="Classic Zinc Finger"/>
    <property type="match status" value="2"/>
</dbReference>
<evidence type="ECO:0000313" key="10">
    <source>
        <dbReference type="EMBL" id="KAL1890438.1"/>
    </source>
</evidence>
<dbReference type="Pfam" id="PF00096">
    <property type="entry name" value="zf-C2H2"/>
    <property type="match status" value="2"/>
</dbReference>
<dbReference type="SMART" id="SM00355">
    <property type="entry name" value="ZnF_C2H2"/>
    <property type="match status" value="2"/>
</dbReference>
<dbReference type="PROSITE" id="PS50157">
    <property type="entry name" value="ZINC_FINGER_C2H2_2"/>
    <property type="match status" value="2"/>
</dbReference>
<evidence type="ECO:0000256" key="5">
    <source>
        <dbReference type="ARBA" id="ARBA00022833"/>
    </source>
</evidence>
<keyword evidence="11" id="KW-1185">Reference proteome</keyword>
<evidence type="ECO:0000256" key="2">
    <source>
        <dbReference type="ARBA" id="ARBA00022723"/>
    </source>
</evidence>
<organism evidence="10 11">
    <name type="scientific">Sporothrix stenoceras</name>
    <dbReference type="NCBI Taxonomy" id="5173"/>
    <lineage>
        <taxon>Eukaryota</taxon>
        <taxon>Fungi</taxon>
        <taxon>Dikarya</taxon>
        <taxon>Ascomycota</taxon>
        <taxon>Pezizomycotina</taxon>
        <taxon>Sordariomycetes</taxon>
        <taxon>Sordariomycetidae</taxon>
        <taxon>Ophiostomatales</taxon>
        <taxon>Ophiostomataceae</taxon>
        <taxon>Sporothrix</taxon>
    </lineage>
</organism>
<comment type="caution">
    <text evidence="10">The sequence shown here is derived from an EMBL/GenBank/DDBJ whole genome shotgun (WGS) entry which is preliminary data.</text>
</comment>
<dbReference type="PANTHER" id="PTHR40626:SF13">
    <property type="entry name" value="RESPIRATION FACTOR 2-RELATED"/>
    <property type="match status" value="1"/>
</dbReference>
<evidence type="ECO:0000256" key="6">
    <source>
        <dbReference type="ARBA" id="ARBA00023242"/>
    </source>
</evidence>
<feature type="domain" description="C2H2-type" evidence="9">
    <location>
        <begin position="112"/>
        <end position="140"/>
    </location>
</feature>
<dbReference type="PANTHER" id="PTHR40626">
    <property type="entry name" value="MIP31509P"/>
    <property type="match status" value="1"/>
</dbReference>
<keyword evidence="6" id="KW-0539">Nucleus</keyword>
<feature type="compositionally biased region" description="Low complexity" evidence="8">
    <location>
        <begin position="53"/>
        <end position="76"/>
    </location>
</feature>
<keyword evidence="3" id="KW-0677">Repeat</keyword>
<evidence type="ECO:0000256" key="4">
    <source>
        <dbReference type="ARBA" id="ARBA00022771"/>
    </source>
</evidence>
<evidence type="ECO:0000256" key="1">
    <source>
        <dbReference type="ARBA" id="ARBA00004123"/>
    </source>
</evidence>
<feature type="region of interest" description="Disordered" evidence="8">
    <location>
        <begin position="527"/>
        <end position="565"/>
    </location>
</feature>
<feature type="region of interest" description="Disordered" evidence="8">
    <location>
        <begin position="1109"/>
        <end position="1135"/>
    </location>
</feature>
<feature type="compositionally biased region" description="Low complexity" evidence="8">
    <location>
        <begin position="1116"/>
        <end position="1130"/>
    </location>
</feature>
<keyword evidence="4 7" id="KW-0863">Zinc-finger</keyword>
<reference evidence="10 11" key="1">
    <citation type="journal article" date="2024" name="IMA Fungus">
        <title>IMA Genome - F19 : A genome assembly and annotation guide to empower mycologists, including annotated draft genome sequences of Ceratocystis pirilliformis, Diaporthe australafricana, Fusarium ophioides, Paecilomyces lecythidis, and Sporothrix stenoceras.</title>
        <authorList>
            <person name="Aylward J."/>
            <person name="Wilson A.M."/>
            <person name="Visagie C.M."/>
            <person name="Spraker J."/>
            <person name="Barnes I."/>
            <person name="Buitendag C."/>
            <person name="Ceriani C."/>
            <person name="Del Mar Angel L."/>
            <person name="du Plessis D."/>
            <person name="Fuchs T."/>
            <person name="Gasser K."/>
            <person name="Kramer D."/>
            <person name="Li W."/>
            <person name="Munsamy K."/>
            <person name="Piso A."/>
            <person name="Price J.L."/>
            <person name="Sonnekus B."/>
            <person name="Thomas C."/>
            <person name="van der Nest A."/>
            <person name="van Dijk A."/>
            <person name="van Heerden A."/>
            <person name="van Vuuren N."/>
            <person name="Yilmaz N."/>
            <person name="Duong T.A."/>
            <person name="van der Merwe N.A."/>
            <person name="Wingfield M.J."/>
            <person name="Wingfield B.D."/>
        </authorList>
    </citation>
    <scope>NUCLEOTIDE SEQUENCE [LARGE SCALE GENOMIC DNA]</scope>
    <source>
        <strain evidence="10 11">CMW 5346</strain>
    </source>
</reference>
<gene>
    <name evidence="10" type="ORF">Sste5346_008266</name>
</gene>
<accession>A0ABR3YPY2</accession>
<feature type="domain" description="C2H2-type" evidence="9">
    <location>
        <begin position="84"/>
        <end position="111"/>
    </location>
</feature>
<feature type="region of interest" description="Disordered" evidence="8">
    <location>
        <begin position="53"/>
        <end position="84"/>
    </location>
</feature>
<evidence type="ECO:0000259" key="9">
    <source>
        <dbReference type="PROSITE" id="PS50157"/>
    </source>
</evidence>
<dbReference type="SUPFAM" id="SSF57667">
    <property type="entry name" value="beta-beta-alpha zinc fingers"/>
    <property type="match status" value="1"/>
</dbReference>
<dbReference type="InterPro" id="IPR007219">
    <property type="entry name" value="XnlR_reg_dom"/>
</dbReference>
<feature type="region of interest" description="Disordered" evidence="8">
    <location>
        <begin position="1061"/>
        <end position="1084"/>
    </location>
</feature>
<evidence type="ECO:0000256" key="8">
    <source>
        <dbReference type="SAM" id="MobiDB-lite"/>
    </source>
</evidence>
<dbReference type="Proteomes" id="UP001583186">
    <property type="component" value="Unassembled WGS sequence"/>
</dbReference>
<dbReference type="InterPro" id="IPR013087">
    <property type="entry name" value="Znf_C2H2_type"/>
</dbReference>
<dbReference type="EMBL" id="JAWCUI010000062">
    <property type="protein sequence ID" value="KAL1890438.1"/>
    <property type="molecule type" value="Genomic_DNA"/>
</dbReference>
<evidence type="ECO:0000256" key="7">
    <source>
        <dbReference type="PROSITE-ProRule" id="PRU00042"/>
    </source>
</evidence>
<feature type="region of interest" description="Disordered" evidence="8">
    <location>
        <begin position="717"/>
        <end position="737"/>
    </location>
</feature>
<dbReference type="InterPro" id="IPR051059">
    <property type="entry name" value="VerF-like"/>
</dbReference>
<feature type="compositionally biased region" description="Low complexity" evidence="8">
    <location>
        <begin position="537"/>
        <end position="550"/>
    </location>
</feature>
<name>A0ABR3YPY2_9PEZI</name>
<feature type="compositionally biased region" description="Polar residues" evidence="8">
    <location>
        <begin position="726"/>
        <end position="737"/>
    </location>
</feature>
<dbReference type="InterPro" id="IPR036236">
    <property type="entry name" value="Znf_C2H2_sf"/>
</dbReference>
<evidence type="ECO:0000313" key="11">
    <source>
        <dbReference type="Proteomes" id="UP001583186"/>
    </source>
</evidence>
<dbReference type="Pfam" id="PF04082">
    <property type="entry name" value="Fungal_trans"/>
    <property type="match status" value="1"/>
</dbReference>
<comment type="subcellular location">
    <subcellularLocation>
        <location evidence="1">Nucleus</location>
    </subcellularLocation>
</comment>
<evidence type="ECO:0000256" key="3">
    <source>
        <dbReference type="ARBA" id="ARBA00022737"/>
    </source>
</evidence>
<dbReference type="PROSITE" id="PS00028">
    <property type="entry name" value="ZINC_FINGER_C2H2_1"/>
    <property type="match status" value="2"/>
</dbReference>
<keyword evidence="5" id="KW-0862">Zinc</keyword>
<sequence length="1315" mass="141492">MTTLLGHDDLGLDLSFSPLGNDLALSPSTPLDAVPINDDAGPTITVNTKVPAAGSASATAPGATPTTATAAQFPAPKTDKPRPHVCTTCQRSFARLEHLKRHERSHTKEKPFECDQCTRCFARRDLLLRHQQKLHQATTAPARPRNRRESTTGVAPSRARKSSMASTNGSGSVAASLLNGANSVNGGAANNQMRPRANTISHLDASAGAMHFMGASGPANASIARGMPPGVHSRHPSLAGLPMHNMEQIPMQASGFVGGMSSAMGHRGMSHGLPRLDTHGLNNLDLSGGMRTAPLNNTTMFNSDFDFGTSSYGHSASGTTINPSALQYSDSPHSAHLDPTAIYDRMTGYNDMHQTRDSFSWLTGLTHPNGFSSAIDENAVDGSSPSAISTGSQSGISDVMLDGSNHLNLNGAHAVTMAPPVSSASHTLPATTLSMWSTNGNMVHQQLNQNNFSMDFGATTSFSDLLSGLPLSPNGLHNIHTPMTATSTAPPNTDTYFSATPPSSLTAASPSMMSALNNATFTQALSLNGGTAPETPNSMNGSNSVSSNGQNHRHHQASLNTSSPVSTITDATRLAIVNALNSAGSQTSPFGMRKYSFTGSATAPGLAATPDQSVPSTLDLQKYVGAYLRYFQPHFPFLHVPTISFDIPSNASSSSSQYHRGGYGSNTVGGSGCLILSMAAIGALYELEHDQSRLLFTMAKRMIQLYLDERRKANVRKADFRRTPNGDAQMQQNDGSSDTPVWLVQAMLLNVIYGHNGSDKRAGEIAATHCAALVSLAQGAELLQPTRIEPLADDFDLTMGDGIEPSNIWNTDDGSSTATAKAIKEEAQWLRWKAMEERKRTLYAIFVFSSLLVSSYNHTPALTNSEIMLDLPCDEEFFSATTCAEFMAKGGIAAANHNRMTFHEALGDLLRASEKQMRRCSVNPDGTSESQEELKPSTFGCFILINALHNYIWETRQRHHNKVWTNEETEKMHRHIEPALEAWHRAWTNNNDRNSSNNVDLTYLSSASGMDPISVDSVPLLDLAYVRLFVNLARSKEKFWQRNWDGLAEELCHGREIVQHAEQSPASNSESVMTDPSSDLSGHGSSVFIDSPATQLSASPGFATGKLNGSVGQLGGQQQQQQQQSESTRTTTRREKHLRKAALYAVEALSMTNKVGYTLADFANRELPLQSALCVFDCAQVLAEWVATLQDRVGRYLGVLDQDVDLNQVPAIMLLEDEDGKLLAKIKEVLNAAEMTMNMDIANGTGNAVAGISTRMASRMQMGEQIGYGAKILSVTAYTLGKASVWPVTHLMAECLENHASHMRARAEKSVLACD</sequence>